<gene>
    <name evidence="1" type="ORF">L195_g036780</name>
</gene>
<comment type="caution">
    <text evidence="1">The sequence shown here is derived from an EMBL/GenBank/DDBJ whole genome shotgun (WGS) entry which is preliminary data.</text>
</comment>
<evidence type="ECO:0000313" key="1">
    <source>
        <dbReference type="EMBL" id="PNX80769.1"/>
    </source>
</evidence>
<reference evidence="1 2" key="1">
    <citation type="journal article" date="2014" name="Am. J. Bot.">
        <title>Genome assembly and annotation for red clover (Trifolium pratense; Fabaceae).</title>
        <authorList>
            <person name="Istvanek J."/>
            <person name="Jaros M."/>
            <person name="Krenek A."/>
            <person name="Repkova J."/>
        </authorList>
    </citation>
    <scope>NUCLEOTIDE SEQUENCE [LARGE SCALE GENOMIC DNA]</scope>
    <source>
        <strain evidence="2">cv. Tatra</strain>
        <tissue evidence="1">Young leaves</tissue>
    </source>
</reference>
<dbReference type="AlphaFoldDB" id="A0A2K3LQH5"/>
<sequence>MAVMMSRFRALTSKSNSLTSLNKFCRRSPSYSSSAAVVTEEHDTSSTFLKDYADYRRSLYGPITHKALLVDAVGTLVLPSQPMAQIYREIGEKYGVEYSEKEILHRYRRAYSQPWGKSRLSFTEGQIVLENASSIPG</sequence>
<dbReference type="Proteomes" id="UP000236291">
    <property type="component" value="Unassembled WGS sequence"/>
</dbReference>
<organism evidence="1 2">
    <name type="scientific">Trifolium pratense</name>
    <name type="common">Red clover</name>
    <dbReference type="NCBI Taxonomy" id="57577"/>
    <lineage>
        <taxon>Eukaryota</taxon>
        <taxon>Viridiplantae</taxon>
        <taxon>Streptophyta</taxon>
        <taxon>Embryophyta</taxon>
        <taxon>Tracheophyta</taxon>
        <taxon>Spermatophyta</taxon>
        <taxon>Magnoliopsida</taxon>
        <taxon>eudicotyledons</taxon>
        <taxon>Gunneridae</taxon>
        <taxon>Pentapetalae</taxon>
        <taxon>rosids</taxon>
        <taxon>fabids</taxon>
        <taxon>Fabales</taxon>
        <taxon>Fabaceae</taxon>
        <taxon>Papilionoideae</taxon>
        <taxon>50 kb inversion clade</taxon>
        <taxon>NPAAA clade</taxon>
        <taxon>Hologalegina</taxon>
        <taxon>IRL clade</taxon>
        <taxon>Trifolieae</taxon>
        <taxon>Trifolium</taxon>
    </lineage>
</organism>
<dbReference type="ExpressionAtlas" id="A0A2K3LQH5">
    <property type="expression patterns" value="baseline"/>
</dbReference>
<dbReference type="GO" id="GO:0016787">
    <property type="term" value="F:hydrolase activity"/>
    <property type="evidence" value="ECO:0007669"/>
    <property type="project" value="UniProtKB-KW"/>
</dbReference>
<dbReference type="STRING" id="57577.A0A2K3LQH5"/>
<evidence type="ECO:0000313" key="2">
    <source>
        <dbReference type="Proteomes" id="UP000236291"/>
    </source>
</evidence>
<dbReference type="EMBL" id="ASHM01038601">
    <property type="protein sequence ID" value="PNX80769.1"/>
    <property type="molecule type" value="Genomic_DNA"/>
</dbReference>
<dbReference type="PANTHER" id="PTHR46649:SF4">
    <property type="entry name" value="HALOACID DEHALOGENASE-LIKE HYDROLASE (HAD) SUPERFAMILY PROTEIN"/>
    <property type="match status" value="1"/>
</dbReference>
<dbReference type="PANTHER" id="PTHR46649">
    <property type="match status" value="1"/>
</dbReference>
<proteinExistence type="predicted"/>
<reference evidence="1 2" key="2">
    <citation type="journal article" date="2017" name="Front. Plant Sci.">
        <title>Gene Classification and Mining of Molecular Markers Useful in Red Clover (Trifolium pratense) Breeding.</title>
        <authorList>
            <person name="Istvanek J."/>
            <person name="Dluhosova J."/>
            <person name="Dluhos P."/>
            <person name="Patkova L."/>
            <person name="Nedelnik J."/>
            <person name="Repkova J."/>
        </authorList>
    </citation>
    <scope>NUCLEOTIDE SEQUENCE [LARGE SCALE GENOMIC DNA]</scope>
    <source>
        <strain evidence="2">cv. Tatra</strain>
        <tissue evidence="1">Young leaves</tissue>
    </source>
</reference>
<protein>
    <submittedName>
        <fullName evidence="1">Haloacid dehalogenase-like hydrolase domain-containing protein 3-like</fullName>
    </submittedName>
</protein>
<keyword evidence="1" id="KW-0378">Hydrolase</keyword>
<accession>A0A2K3LQH5</accession>
<name>A0A2K3LQH5_TRIPR</name>